<keyword evidence="3" id="KW-1185">Reference proteome</keyword>
<comment type="caution">
    <text evidence="2">The sequence shown here is derived from an EMBL/GenBank/DDBJ whole genome shotgun (WGS) entry which is preliminary data.</text>
</comment>
<dbReference type="AlphaFoldDB" id="A0A9X2WFC2"/>
<dbReference type="SUPFAM" id="SSF56281">
    <property type="entry name" value="Metallo-hydrolase/oxidoreductase"/>
    <property type="match status" value="1"/>
</dbReference>
<protein>
    <submittedName>
        <fullName evidence="2">MBL fold metallo-hydrolase</fullName>
    </submittedName>
</protein>
<feature type="domain" description="Metallo-beta-lactamase" evidence="1">
    <location>
        <begin position="11"/>
        <end position="188"/>
    </location>
</feature>
<dbReference type="PANTHER" id="PTHR47619">
    <property type="entry name" value="METALLO-HYDROLASE YYCJ-RELATED"/>
    <property type="match status" value="1"/>
</dbReference>
<dbReference type="RefSeq" id="WP_260975566.1">
    <property type="nucleotide sequence ID" value="NZ_JAOANI010000014.1"/>
</dbReference>
<accession>A0A9X2WFC2</accession>
<dbReference type="Proteomes" id="UP001147830">
    <property type="component" value="Unassembled WGS sequence"/>
</dbReference>
<sequence>MRYASLGSGSRGNATIVLQEDRGVLIDCGFNRKTILQRLQDANVDPRQLDGVFVTHEHGDHAKGVAALCEVLNIPFFASFGTARKMQWTDNPLWRCIHSDQVVSVGGLAVLPVVVPHDAEEPLQFVLENSTEKRLGVLSDLGSLTPHIVSVYQRCHALQVEANHDPMLLQNGPYPPSLRARVAGNFGHLSNQQCAELISRVRWDGLQYVTAGHISEKNNDRALVSQTLSQALECAPHEVSLLQQDQVSAWRQL</sequence>
<organism evidence="2 3">
    <name type="scientific">Thalassolituus pacificus</name>
    <dbReference type="NCBI Taxonomy" id="2975440"/>
    <lineage>
        <taxon>Bacteria</taxon>
        <taxon>Pseudomonadati</taxon>
        <taxon>Pseudomonadota</taxon>
        <taxon>Gammaproteobacteria</taxon>
        <taxon>Oceanospirillales</taxon>
        <taxon>Oceanospirillaceae</taxon>
        <taxon>Thalassolituus</taxon>
    </lineage>
</organism>
<reference evidence="2" key="1">
    <citation type="journal article" date="2022" name="Front. Microbiol.">
        <title>Genome-based taxonomic rearrangement of Oceanobacter-related bacteria including the description of Thalassolituus hydrocarbonoclasticus sp. nov. and Thalassolituus pacificus sp. nov. and emended description of the genus Thalassolituus.</title>
        <authorList>
            <person name="Dong C."/>
            <person name="Wei L."/>
            <person name="Wang J."/>
            <person name="Lai Q."/>
            <person name="Huang Z."/>
            <person name="Shao Z."/>
        </authorList>
    </citation>
    <scope>NUCLEOTIDE SEQUENCE</scope>
    <source>
        <strain evidence="2">59MF3M-4</strain>
    </source>
</reference>
<dbReference type="InterPro" id="IPR052533">
    <property type="entry name" value="WalJ/YycJ-like"/>
</dbReference>
<dbReference type="EMBL" id="JAOANI010000014">
    <property type="protein sequence ID" value="MCT7358677.1"/>
    <property type="molecule type" value="Genomic_DNA"/>
</dbReference>
<proteinExistence type="predicted"/>
<dbReference type="PANTHER" id="PTHR47619:SF1">
    <property type="entry name" value="EXODEOXYRIBONUCLEASE WALJ"/>
    <property type="match status" value="1"/>
</dbReference>
<evidence type="ECO:0000259" key="1">
    <source>
        <dbReference type="SMART" id="SM00849"/>
    </source>
</evidence>
<evidence type="ECO:0000313" key="3">
    <source>
        <dbReference type="Proteomes" id="UP001147830"/>
    </source>
</evidence>
<dbReference type="SMART" id="SM00849">
    <property type="entry name" value="Lactamase_B"/>
    <property type="match status" value="1"/>
</dbReference>
<dbReference type="InterPro" id="IPR001279">
    <property type="entry name" value="Metallo-B-lactamas"/>
</dbReference>
<gene>
    <name evidence="2" type="ORF">NYR02_06560</name>
</gene>
<dbReference type="InterPro" id="IPR036866">
    <property type="entry name" value="RibonucZ/Hydroxyglut_hydro"/>
</dbReference>
<name>A0A9X2WFC2_9GAMM</name>
<evidence type="ECO:0000313" key="2">
    <source>
        <dbReference type="EMBL" id="MCT7358677.1"/>
    </source>
</evidence>
<reference evidence="2" key="2">
    <citation type="submission" date="2022-08" db="EMBL/GenBank/DDBJ databases">
        <authorList>
            <person name="Dong C."/>
        </authorList>
    </citation>
    <scope>NUCLEOTIDE SEQUENCE</scope>
    <source>
        <strain evidence="2">59MF3M-4</strain>
    </source>
</reference>
<dbReference type="Pfam" id="PF12706">
    <property type="entry name" value="Lactamase_B_2"/>
    <property type="match status" value="1"/>
</dbReference>
<dbReference type="Gene3D" id="3.60.15.10">
    <property type="entry name" value="Ribonuclease Z/Hydroxyacylglutathione hydrolase-like"/>
    <property type="match status" value="1"/>
</dbReference>